<sequence>DKQIALLQNFAAQAVIAMENARLLGELQARTRDLEESLEYQTATSDVLNVISRSTADVQPVLDTVIETAARLCGADTAAIWMREGEIYRAVASTQARIAAEPEYWANMRRRTAWAQMVVATL</sequence>
<feature type="non-terminal residue" evidence="1">
    <location>
        <position position="1"/>
    </location>
</feature>
<keyword evidence="2" id="KW-1185">Reference proteome</keyword>
<dbReference type="EMBL" id="JACDQQ010000921">
    <property type="protein sequence ID" value="MBA0085236.1"/>
    <property type="molecule type" value="Genomic_DNA"/>
</dbReference>
<dbReference type="SUPFAM" id="SSF55781">
    <property type="entry name" value="GAF domain-like"/>
    <property type="match status" value="1"/>
</dbReference>
<dbReference type="AlphaFoldDB" id="A0A7V8NPZ5"/>
<accession>A0A7V8NPZ5</accession>
<organism evidence="1 2">
    <name type="scientific">Candidatus Acidiferrum panamense</name>
    <dbReference type="NCBI Taxonomy" id="2741543"/>
    <lineage>
        <taxon>Bacteria</taxon>
        <taxon>Pseudomonadati</taxon>
        <taxon>Acidobacteriota</taxon>
        <taxon>Terriglobia</taxon>
        <taxon>Candidatus Acidiferrales</taxon>
        <taxon>Candidatus Acidiferrum</taxon>
    </lineage>
</organism>
<dbReference type="InterPro" id="IPR029016">
    <property type="entry name" value="GAF-like_dom_sf"/>
</dbReference>
<evidence type="ECO:0000313" key="2">
    <source>
        <dbReference type="Proteomes" id="UP000567293"/>
    </source>
</evidence>
<reference evidence="1" key="1">
    <citation type="submission" date="2020-06" db="EMBL/GenBank/DDBJ databases">
        <title>Legume-microbial interactions unlock mineral nutrients during tropical forest succession.</title>
        <authorList>
            <person name="Epihov D.Z."/>
        </authorList>
    </citation>
    <scope>NUCLEOTIDE SEQUENCE [LARGE SCALE GENOMIC DNA]</scope>
    <source>
        <strain evidence="1">Pan2503</strain>
    </source>
</reference>
<dbReference type="Proteomes" id="UP000567293">
    <property type="component" value="Unassembled WGS sequence"/>
</dbReference>
<proteinExistence type="predicted"/>
<dbReference type="Gene3D" id="3.30.450.40">
    <property type="match status" value="2"/>
</dbReference>
<gene>
    <name evidence="1" type="ORF">HRJ53_09580</name>
</gene>
<evidence type="ECO:0000313" key="1">
    <source>
        <dbReference type="EMBL" id="MBA0085236.1"/>
    </source>
</evidence>
<protein>
    <submittedName>
        <fullName evidence="1">Uncharacterized protein</fullName>
    </submittedName>
</protein>
<name>A0A7V8NPZ5_9BACT</name>
<comment type="caution">
    <text evidence="1">The sequence shown here is derived from an EMBL/GenBank/DDBJ whole genome shotgun (WGS) entry which is preliminary data.</text>
</comment>